<dbReference type="InterPro" id="IPR000326">
    <property type="entry name" value="PAP2/HPO"/>
</dbReference>
<feature type="transmembrane region" description="Helical" evidence="1">
    <location>
        <begin position="35"/>
        <end position="51"/>
    </location>
</feature>
<dbReference type="Pfam" id="PF01569">
    <property type="entry name" value="PAP2"/>
    <property type="match status" value="1"/>
</dbReference>
<dbReference type="Gene3D" id="1.20.144.10">
    <property type="entry name" value="Phosphatidic acid phosphatase type 2/haloperoxidase"/>
    <property type="match status" value="1"/>
</dbReference>
<evidence type="ECO:0000259" key="2">
    <source>
        <dbReference type="SMART" id="SM00014"/>
    </source>
</evidence>
<evidence type="ECO:0000313" key="3">
    <source>
        <dbReference type="EMBL" id="AWM33697.1"/>
    </source>
</evidence>
<evidence type="ECO:0000256" key="1">
    <source>
        <dbReference type="SAM" id="Phobius"/>
    </source>
</evidence>
<dbReference type="SMART" id="SM00014">
    <property type="entry name" value="acidPPc"/>
    <property type="match status" value="1"/>
</dbReference>
<evidence type="ECO:0000313" key="4">
    <source>
        <dbReference type="Proteomes" id="UP000245999"/>
    </source>
</evidence>
<protein>
    <submittedName>
        <fullName evidence="3">Phosphoesterase</fullName>
    </submittedName>
</protein>
<dbReference type="PANTHER" id="PTHR14969">
    <property type="entry name" value="SPHINGOSINE-1-PHOSPHATE PHOSPHOHYDROLASE"/>
    <property type="match status" value="1"/>
</dbReference>
<sequence length="235" mass="26602">MLLNLDTSIIWKLNAVAARFPSLSRFVHFVGSNELFQGGVIFVAAVWWLWFKDETSSEERKRSNQEIIIGILVGCLLGVLAKRVLTHVLPFRTRPVFATELHLTSLFQLPAGLDRRTSFPSDHATLVFSLATGFFFRSRWIGTWALLYAILVVCFPRVFLGYHYPSDILVGGLVGAGAACLANLPIVRRTFYRPVLAWQVQYPALFYMYLFLLTYQIATLFSDLRVLLGSLLHLG</sequence>
<name>A0A2Z3GPU8_9BACT</name>
<feature type="transmembrane region" description="Helical" evidence="1">
    <location>
        <begin position="206"/>
        <end position="228"/>
    </location>
</feature>
<organism evidence="3 4">
    <name type="scientific">Hymenobacter nivis</name>
    <dbReference type="NCBI Taxonomy" id="1850093"/>
    <lineage>
        <taxon>Bacteria</taxon>
        <taxon>Pseudomonadati</taxon>
        <taxon>Bacteroidota</taxon>
        <taxon>Cytophagia</taxon>
        <taxon>Cytophagales</taxon>
        <taxon>Hymenobacteraceae</taxon>
        <taxon>Hymenobacter</taxon>
    </lineage>
</organism>
<keyword evidence="4" id="KW-1185">Reference proteome</keyword>
<dbReference type="InterPro" id="IPR036938">
    <property type="entry name" value="PAP2/HPO_sf"/>
</dbReference>
<keyword evidence="1" id="KW-0812">Transmembrane</keyword>
<dbReference type="Proteomes" id="UP000245999">
    <property type="component" value="Chromosome"/>
</dbReference>
<feature type="transmembrane region" description="Helical" evidence="1">
    <location>
        <begin position="67"/>
        <end position="85"/>
    </location>
</feature>
<dbReference type="RefSeq" id="WP_109656751.1">
    <property type="nucleotide sequence ID" value="NZ_CP029145.1"/>
</dbReference>
<dbReference type="KEGG" id="hnv:DDQ68_13430"/>
<dbReference type="OrthoDB" id="9789113at2"/>
<feature type="transmembrane region" description="Helical" evidence="1">
    <location>
        <begin position="167"/>
        <end position="186"/>
    </location>
</feature>
<accession>A0A2Z3GPU8</accession>
<keyword evidence="1" id="KW-1133">Transmembrane helix</keyword>
<gene>
    <name evidence="3" type="ORF">DDQ68_13430</name>
</gene>
<reference evidence="4" key="1">
    <citation type="submission" date="2018-04" db="EMBL/GenBank/DDBJ databases">
        <title>Complete genome of Antarctic heterotrophic bacterium Hymenobacter nivis.</title>
        <authorList>
            <person name="Terashima M."/>
        </authorList>
    </citation>
    <scope>NUCLEOTIDE SEQUENCE [LARGE SCALE GENOMIC DNA]</scope>
    <source>
        <strain evidence="4">NBRC 111535</strain>
    </source>
</reference>
<proteinExistence type="predicted"/>
<dbReference type="PANTHER" id="PTHR14969:SF13">
    <property type="entry name" value="AT30094P"/>
    <property type="match status" value="1"/>
</dbReference>
<feature type="transmembrane region" description="Helical" evidence="1">
    <location>
        <begin position="140"/>
        <end position="160"/>
    </location>
</feature>
<dbReference type="EMBL" id="CP029145">
    <property type="protein sequence ID" value="AWM33697.1"/>
    <property type="molecule type" value="Genomic_DNA"/>
</dbReference>
<keyword evidence="1" id="KW-0472">Membrane</keyword>
<dbReference type="AlphaFoldDB" id="A0A2Z3GPU8"/>
<feature type="domain" description="Phosphatidic acid phosphatase type 2/haloperoxidase" evidence="2">
    <location>
        <begin position="68"/>
        <end position="183"/>
    </location>
</feature>
<dbReference type="SUPFAM" id="SSF48317">
    <property type="entry name" value="Acid phosphatase/Vanadium-dependent haloperoxidase"/>
    <property type="match status" value="1"/>
</dbReference>